<dbReference type="PANTHER" id="PTHR21098">
    <property type="entry name" value="RIBOFLAVIN SYNTHASE ALPHA CHAIN"/>
    <property type="match status" value="1"/>
</dbReference>
<feature type="repeat" description="Lumazine-binding" evidence="2">
    <location>
        <begin position="1"/>
        <end position="85"/>
    </location>
</feature>
<dbReference type="STRING" id="309803.CTN_0759"/>
<feature type="domain" description="Lumazine-binding" evidence="3">
    <location>
        <begin position="1"/>
        <end position="85"/>
    </location>
</feature>
<dbReference type="AlphaFoldDB" id="B9K7K2"/>
<dbReference type="InterPro" id="IPR017938">
    <property type="entry name" value="Riboflavin_synthase-like_b-brl"/>
</dbReference>
<reference evidence="4 5" key="1">
    <citation type="journal article" date="2009" name="Biosci. Biotechnol. Biochem.">
        <title>WeGAS: a web-based microbial genome annotation system.</title>
        <authorList>
            <person name="Lee D."/>
            <person name="Seo H."/>
            <person name="Park C."/>
            <person name="Park K."/>
        </authorList>
    </citation>
    <scope>NUCLEOTIDE SEQUENCE [LARGE SCALE GENOMIC DNA]</scope>
    <source>
        <strain evidence="5">ATCC 49049 / DSM 4359 / NBRC 107923 / NS-E</strain>
    </source>
</reference>
<dbReference type="GO" id="GO:0009231">
    <property type="term" value="P:riboflavin biosynthetic process"/>
    <property type="evidence" value="ECO:0007669"/>
    <property type="project" value="TreeGrafter"/>
</dbReference>
<keyword evidence="5" id="KW-1185">Reference proteome</keyword>
<organism evidence="4 5">
    <name type="scientific">Thermotoga neapolitana (strain ATCC 49049 / DSM 4359 / NBRC 107923 / NS-E)</name>
    <dbReference type="NCBI Taxonomy" id="309803"/>
    <lineage>
        <taxon>Bacteria</taxon>
        <taxon>Thermotogati</taxon>
        <taxon>Thermotogota</taxon>
        <taxon>Thermotogae</taxon>
        <taxon>Thermotogales</taxon>
        <taxon>Thermotogaceae</taxon>
        <taxon>Thermotoga</taxon>
    </lineage>
</organism>
<name>B9K7K2_THENN</name>
<protein>
    <submittedName>
        <fullName evidence="4">Riboflavin synthase, alpha subunit</fullName>
    </submittedName>
</protein>
<dbReference type="InterPro" id="IPR023366">
    <property type="entry name" value="ATP_synth_asu-like_sf"/>
</dbReference>
<dbReference type="GO" id="GO:0004746">
    <property type="term" value="F:riboflavin synthase activity"/>
    <property type="evidence" value="ECO:0007669"/>
    <property type="project" value="TreeGrafter"/>
</dbReference>
<feature type="repeat" description="Lumazine-binding" evidence="2">
    <location>
        <begin position="86"/>
        <end position="181"/>
    </location>
</feature>
<keyword evidence="1" id="KW-0677">Repeat</keyword>
<dbReference type="Proteomes" id="UP000000445">
    <property type="component" value="Chromosome"/>
</dbReference>
<dbReference type="Gene3D" id="2.40.30.20">
    <property type="match status" value="2"/>
</dbReference>
<dbReference type="NCBIfam" id="NF006767">
    <property type="entry name" value="PRK09289.1"/>
    <property type="match status" value="1"/>
</dbReference>
<dbReference type="PROSITE" id="PS51177">
    <property type="entry name" value="LUMAZINE_BIND"/>
    <property type="match status" value="2"/>
</dbReference>
<dbReference type="SUPFAM" id="SSF63380">
    <property type="entry name" value="Riboflavin synthase domain-like"/>
    <property type="match status" value="2"/>
</dbReference>
<proteinExistence type="predicted"/>
<dbReference type="CDD" id="cd00402">
    <property type="entry name" value="Riboflavin_synthase_like"/>
    <property type="match status" value="1"/>
</dbReference>
<evidence type="ECO:0000259" key="3">
    <source>
        <dbReference type="PROSITE" id="PS51177"/>
    </source>
</evidence>
<dbReference type="eggNOG" id="COG0307">
    <property type="taxonomic scope" value="Bacteria"/>
</dbReference>
<dbReference type="HOGENOM" id="CLU_034388_2_2_0"/>
<evidence type="ECO:0000256" key="2">
    <source>
        <dbReference type="PROSITE-ProRule" id="PRU00524"/>
    </source>
</evidence>
<evidence type="ECO:0000256" key="1">
    <source>
        <dbReference type="ARBA" id="ARBA00022737"/>
    </source>
</evidence>
<dbReference type="EMBL" id="CP000916">
    <property type="protein sequence ID" value="ACM22935.1"/>
    <property type="molecule type" value="Genomic_DNA"/>
</dbReference>
<gene>
    <name evidence="4" type="ordered locus">CTN_0759</name>
</gene>
<sequence length="193" mass="21757">MFTGIIQRVEEGVFREGRLFFKRTWEVEVGESVAVNGVCLTVSGVSENEYWFDVGEETKRRTNLSVSRFYNLEKALTFGSSVSGHLVTGHVDGVVRFVGSERRGGSVFMFFSMPEERWAVVPRGSIALNGVSLTVVETSLDTFSVQVIPHTFHNTNLRFLIPGDPVNYEIDIIARYLKGVIESGKSERILREW</sequence>
<dbReference type="Pfam" id="PF00677">
    <property type="entry name" value="Lum_binding"/>
    <property type="match status" value="2"/>
</dbReference>
<evidence type="ECO:0000313" key="5">
    <source>
        <dbReference type="Proteomes" id="UP000000445"/>
    </source>
</evidence>
<evidence type="ECO:0000313" key="4">
    <source>
        <dbReference type="EMBL" id="ACM22935.1"/>
    </source>
</evidence>
<dbReference type="PIRSF" id="PIRSF000498">
    <property type="entry name" value="Riboflavin_syn_A"/>
    <property type="match status" value="1"/>
</dbReference>
<dbReference type="RefSeq" id="WP_015919252.1">
    <property type="nucleotide sequence ID" value="NC_011978.1"/>
</dbReference>
<dbReference type="InterPro" id="IPR001783">
    <property type="entry name" value="Lumazine-bd"/>
</dbReference>
<dbReference type="PANTHER" id="PTHR21098:SF0">
    <property type="entry name" value="RIBOFLAVIN SYNTHASE"/>
    <property type="match status" value="1"/>
</dbReference>
<dbReference type="InterPro" id="IPR026017">
    <property type="entry name" value="Lumazine-bd_dom"/>
</dbReference>
<dbReference type="KEGG" id="tna:CTN_0759"/>
<accession>B9K7K2</accession>
<feature type="domain" description="Lumazine-binding" evidence="3">
    <location>
        <begin position="86"/>
        <end position="181"/>
    </location>
</feature>